<dbReference type="FunFam" id="3.50.30.20:FF:000001">
    <property type="entry name" value="Carbamoyl-phosphate synthase small chain"/>
    <property type="match status" value="1"/>
</dbReference>
<comment type="catalytic activity">
    <reaction evidence="10 11">
        <text>L-glutamine + H2O = L-glutamate + NH4(+)</text>
        <dbReference type="Rhea" id="RHEA:15889"/>
        <dbReference type="ChEBI" id="CHEBI:15377"/>
        <dbReference type="ChEBI" id="CHEBI:28938"/>
        <dbReference type="ChEBI" id="CHEBI:29985"/>
        <dbReference type="ChEBI" id="CHEBI:58359"/>
    </reaction>
</comment>
<dbReference type="NCBIfam" id="TIGR01368">
    <property type="entry name" value="CPSaseIIsmall"/>
    <property type="match status" value="1"/>
</dbReference>
<dbReference type="Pfam" id="PF00117">
    <property type="entry name" value="GATase"/>
    <property type="match status" value="1"/>
</dbReference>
<dbReference type="GO" id="GO:0006207">
    <property type="term" value="P:'de novo' pyrimidine nucleobase biosynthetic process"/>
    <property type="evidence" value="ECO:0007669"/>
    <property type="project" value="InterPro"/>
</dbReference>
<dbReference type="InterPro" id="IPR006274">
    <property type="entry name" value="CarbamoylP_synth_ssu"/>
</dbReference>
<accession>C8XJK3</accession>
<comment type="catalytic activity">
    <reaction evidence="9 11">
        <text>hydrogencarbonate + L-glutamine + 2 ATP + H2O = carbamoyl phosphate + L-glutamate + 2 ADP + phosphate + 2 H(+)</text>
        <dbReference type="Rhea" id="RHEA:18633"/>
        <dbReference type="ChEBI" id="CHEBI:15377"/>
        <dbReference type="ChEBI" id="CHEBI:15378"/>
        <dbReference type="ChEBI" id="CHEBI:17544"/>
        <dbReference type="ChEBI" id="CHEBI:29985"/>
        <dbReference type="ChEBI" id="CHEBI:30616"/>
        <dbReference type="ChEBI" id="CHEBI:43474"/>
        <dbReference type="ChEBI" id="CHEBI:58228"/>
        <dbReference type="ChEBI" id="CHEBI:58359"/>
        <dbReference type="ChEBI" id="CHEBI:456216"/>
        <dbReference type="EC" id="6.3.5.5"/>
    </reaction>
</comment>
<dbReference type="PRINTS" id="PR00096">
    <property type="entry name" value="GATASE"/>
</dbReference>
<evidence type="ECO:0000256" key="9">
    <source>
        <dbReference type="ARBA" id="ARBA00048816"/>
    </source>
</evidence>
<dbReference type="EC" id="6.3.5.5" evidence="11"/>
<gene>
    <name evidence="11" type="primary">carA</name>
    <name evidence="13" type="ordered locus">Namu_4276</name>
</gene>
<comment type="pathway">
    <text evidence="2 11">Amino-acid biosynthesis; L-arginine biosynthesis; carbamoyl phosphate from bicarbonate: step 1/1.</text>
</comment>
<keyword evidence="8 11" id="KW-0665">Pyrimidine biosynthesis</keyword>
<evidence type="ECO:0000256" key="11">
    <source>
        <dbReference type="HAMAP-Rule" id="MF_01209"/>
    </source>
</evidence>
<dbReference type="RefSeq" id="WP_015749389.1">
    <property type="nucleotide sequence ID" value="NC_013235.1"/>
</dbReference>
<organism evidence="13 14">
    <name type="scientific">Nakamurella multipartita (strain ATCC 700099 / DSM 44233 / CIP 104796 / JCM 9543 / NBRC 105858 / Y-104)</name>
    <name type="common">Microsphaera multipartita</name>
    <dbReference type="NCBI Taxonomy" id="479431"/>
    <lineage>
        <taxon>Bacteria</taxon>
        <taxon>Bacillati</taxon>
        <taxon>Actinomycetota</taxon>
        <taxon>Actinomycetes</taxon>
        <taxon>Nakamurellales</taxon>
        <taxon>Nakamurellaceae</taxon>
        <taxon>Nakamurella</taxon>
    </lineage>
</organism>
<evidence type="ECO:0000313" key="13">
    <source>
        <dbReference type="EMBL" id="ACV80564.1"/>
    </source>
</evidence>
<feature type="binding site" evidence="11">
    <location>
        <position position="314"/>
    </location>
    <ligand>
        <name>L-glutamine</name>
        <dbReference type="ChEBI" id="CHEBI:58359"/>
    </ligand>
</feature>
<feature type="binding site" evidence="11">
    <location>
        <position position="317"/>
    </location>
    <ligand>
        <name>L-glutamine</name>
        <dbReference type="ChEBI" id="CHEBI:58359"/>
    </ligand>
</feature>
<dbReference type="GO" id="GO:0044205">
    <property type="term" value="P:'de novo' UMP biosynthetic process"/>
    <property type="evidence" value="ECO:0007669"/>
    <property type="project" value="UniProtKB-UniRule"/>
</dbReference>
<dbReference type="Pfam" id="PF00988">
    <property type="entry name" value="CPSase_sm_chain"/>
    <property type="match status" value="1"/>
</dbReference>
<dbReference type="InterPro" id="IPR017926">
    <property type="entry name" value="GATASE"/>
</dbReference>
<feature type="active site" evidence="11">
    <location>
        <position position="364"/>
    </location>
</feature>
<feature type="binding site" evidence="11">
    <location>
        <position position="47"/>
    </location>
    <ligand>
        <name>L-glutamine</name>
        <dbReference type="ChEBI" id="CHEBI:58359"/>
    </ligand>
</feature>
<dbReference type="FunCoup" id="C8XJK3">
    <property type="interactions" value="368"/>
</dbReference>
<comment type="similarity">
    <text evidence="3 11">Belongs to the CarA family.</text>
</comment>
<feature type="domain" description="Carbamoyl-phosphate synthase small subunit N-terminal" evidence="12">
    <location>
        <begin position="3"/>
        <end position="145"/>
    </location>
</feature>
<evidence type="ECO:0000313" key="14">
    <source>
        <dbReference type="Proteomes" id="UP000002218"/>
    </source>
</evidence>
<dbReference type="UniPathway" id="UPA00068">
    <property type="reaction ID" value="UER00171"/>
</dbReference>
<evidence type="ECO:0000256" key="4">
    <source>
        <dbReference type="ARBA" id="ARBA00022598"/>
    </source>
</evidence>
<dbReference type="PROSITE" id="PS51273">
    <property type="entry name" value="GATASE_TYPE_1"/>
    <property type="match status" value="1"/>
</dbReference>
<evidence type="ECO:0000256" key="2">
    <source>
        <dbReference type="ARBA" id="ARBA00005077"/>
    </source>
</evidence>
<comment type="pathway">
    <text evidence="1 11">Pyrimidine metabolism; UMP biosynthesis via de novo pathway; (S)-dihydroorotate from bicarbonate: step 1/3.</text>
</comment>
<dbReference type="GO" id="GO:0004359">
    <property type="term" value="F:glutaminase activity"/>
    <property type="evidence" value="ECO:0007669"/>
    <property type="project" value="RHEA"/>
</dbReference>
<proteinExistence type="inferred from homology"/>
<dbReference type="GO" id="GO:0006541">
    <property type="term" value="P:glutamine metabolic process"/>
    <property type="evidence" value="ECO:0007669"/>
    <property type="project" value="InterPro"/>
</dbReference>
<feature type="active site" evidence="11">
    <location>
        <position position="362"/>
    </location>
</feature>
<comment type="function">
    <text evidence="11">Small subunit of the glutamine-dependent carbamoyl phosphate synthetase (CPSase). CPSase catalyzes the formation of carbamoyl phosphate from the ammonia moiety of glutamine, carbonate, and phosphate donated by ATP, constituting the first step of 2 biosynthetic pathways, one leading to arginine and/or urea and the other to pyrimidine nucleotides. The small subunit (glutamine amidotransferase) binds and cleaves glutamine to supply the large subunit with the substrate ammonia.</text>
</comment>
<dbReference type="Gene3D" id="3.40.50.880">
    <property type="match status" value="1"/>
</dbReference>
<dbReference type="InterPro" id="IPR050472">
    <property type="entry name" value="Anth_synth/Amidotransfase"/>
</dbReference>
<dbReference type="PANTHER" id="PTHR43418:SF7">
    <property type="entry name" value="CARBAMOYL-PHOSPHATE SYNTHASE SMALL CHAIN"/>
    <property type="match status" value="1"/>
</dbReference>
<sequence>MSAPAVLVLEDGTVYHGEGFGASGTAFGEAVFTTGMTGYQETLTDPSYRRQVVVATAPQIGNTGWVAGSGSADGAGYGVSDDESGAIWVAGFVVRDLAPRPSNWRATSSLPEEMARQGIVGIAGVDTRALTRRLRTAGAMRCGIFAGDQVGTPELTVAAMLEQVRAQPSMAGADLTGEVSTEAGHVIPADGTERFAVAAIDLGIKANTPRMLAARGIRTHVLPATTTIEQIRALGVDGVFLSNGPGDPATADAMVALTRDVLTAGIPLFGICFGNQILGRALGFGTFKLKFGHRGINQPVRDHATGRVLVTAHNHGFAVDAPIDRVSDTEFGRVQVAFSCLNDGVVEGLECLDRQAFSVQFHPEAAAGPHDAGYLFDRFVELMATGAAAGPAASTKSATGKVSA</sequence>
<dbReference type="InterPro" id="IPR029062">
    <property type="entry name" value="Class_I_gatase-like"/>
</dbReference>
<dbReference type="GO" id="GO:0006526">
    <property type="term" value="P:L-arginine biosynthetic process"/>
    <property type="evidence" value="ECO:0007669"/>
    <property type="project" value="UniProtKB-UniRule"/>
</dbReference>
<dbReference type="AlphaFoldDB" id="C8XJK3"/>
<dbReference type="STRING" id="479431.Namu_4276"/>
<protein>
    <recommendedName>
        <fullName evidence="11">Carbamoyl phosphate synthase small chain</fullName>
        <ecNumber evidence="11">6.3.5.5</ecNumber>
    </recommendedName>
    <alternativeName>
        <fullName evidence="11">Carbamoyl phosphate synthetase glutamine chain</fullName>
    </alternativeName>
</protein>
<dbReference type="GO" id="GO:0004088">
    <property type="term" value="F:carbamoyl-phosphate synthase (glutamine-hydrolyzing) activity"/>
    <property type="evidence" value="ECO:0007669"/>
    <property type="project" value="UniProtKB-UniRule"/>
</dbReference>
<evidence type="ECO:0000256" key="3">
    <source>
        <dbReference type="ARBA" id="ARBA00007800"/>
    </source>
</evidence>
<feature type="binding site" evidence="11">
    <location>
        <position position="276"/>
    </location>
    <ligand>
        <name>L-glutamine</name>
        <dbReference type="ChEBI" id="CHEBI:58359"/>
    </ligand>
</feature>
<evidence type="ECO:0000259" key="12">
    <source>
        <dbReference type="SMART" id="SM01097"/>
    </source>
</evidence>
<keyword evidence="5 11" id="KW-0547">Nucleotide-binding</keyword>
<dbReference type="NCBIfam" id="NF009475">
    <property type="entry name" value="PRK12838.1"/>
    <property type="match status" value="1"/>
</dbReference>
<keyword evidence="7 11" id="KW-0315">Glutamine amidotransferase</keyword>
<dbReference type="EMBL" id="CP001737">
    <property type="protein sequence ID" value="ACV80564.1"/>
    <property type="molecule type" value="Genomic_DNA"/>
</dbReference>
<dbReference type="PANTHER" id="PTHR43418">
    <property type="entry name" value="MULTIFUNCTIONAL TRYPTOPHAN BIOSYNTHESIS PROTEIN-RELATED"/>
    <property type="match status" value="1"/>
</dbReference>
<feature type="binding site" evidence="11">
    <location>
        <position position="244"/>
    </location>
    <ligand>
        <name>L-glutamine</name>
        <dbReference type="ChEBI" id="CHEBI:58359"/>
    </ligand>
</feature>
<reference evidence="14" key="1">
    <citation type="submission" date="2009-09" db="EMBL/GenBank/DDBJ databases">
        <title>The complete genome of Nakamurella multipartita DSM 44233.</title>
        <authorList>
            <consortium name="US DOE Joint Genome Institute (JGI-PGF)"/>
            <person name="Lucas S."/>
            <person name="Copeland A."/>
            <person name="Lapidus A."/>
            <person name="Glavina del Rio T."/>
            <person name="Dalin E."/>
            <person name="Tice H."/>
            <person name="Bruce D."/>
            <person name="Goodwin L."/>
            <person name="Pitluck S."/>
            <person name="Kyrpides N."/>
            <person name="Mavromatis K."/>
            <person name="Ivanova N."/>
            <person name="Ovchinnikova G."/>
            <person name="Sims D."/>
            <person name="Meincke L."/>
            <person name="Brettin T."/>
            <person name="Detter J.C."/>
            <person name="Han C."/>
            <person name="Larimer F."/>
            <person name="Land M."/>
            <person name="Hauser L."/>
            <person name="Markowitz V."/>
            <person name="Cheng J.-F."/>
            <person name="Hugenholtz P."/>
            <person name="Woyke T."/>
            <person name="Wu D."/>
            <person name="Klenk H.-P."/>
            <person name="Eisen J.A."/>
        </authorList>
    </citation>
    <scope>NUCLEOTIDE SEQUENCE [LARGE SCALE GENOMIC DNA]</scope>
    <source>
        <strain evidence="14">ATCC 700099 / DSM 44233 / CIP 104796 / JCM 9543 / NBRC 105858 / Y-104</strain>
    </source>
</reference>
<reference evidence="13 14" key="2">
    <citation type="journal article" date="2010" name="Stand. Genomic Sci.">
        <title>Complete genome sequence of Nakamurella multipartita type strain (Y-104).</title>
        <authorList>
            <person name="Tice H."/>
            <person name="Mayilraj S."/>
            <person name="Sims D."/>
            <person name="Lapidus A."/>
            <person name="Nolan M."/>
            <person name="Lucas S."/>
            <person name="Glavina Del Rio T."/>
            <person name="Copeland A."/>
            <person name="Cheng J.F."/>
            <person name="Meincke L."/>
            <person name="Bruce D."/>
            <person name="Goodwin L."/>
            <person name="Pitluck S."/>
            <person name="Ivanova N."/>
            <person name="Mavromatis K."/>
            <person name="Ovchinnikova G."/>
            <person name="Pati A."/>
            <person name="Chen A."/>
            <person name="Palaniappan K."/>
            <person name="Land M."/>
            <person name="Hauser L."/>
            <person name="Chang Y.J."/>
            <person name="Jeffries C.D."/>
            <person name="Detter J.C."/>
            <person name="Brettin T."/>
            <person name="Rohde M."/>
            <person name="Goker M."/>
            <person name="Bristow J."/>
            <person name="Eisen J.A."/>
            <person name="Markowitz V."/>
            <person name="Hugenholtz P."/>
            <person name="Kyrpides N.C."/>
            <person name="Klenk H.P."/>
            <person name="Chen F."/>
        </authorList>
    </citation>
    <scope>NUCLEOTIDE SEQUENCE [LARGE SCALE GENOMIC DNA]</scope>
    <source>
        <strain evidence="14">ATCC 700099 / DSM 44233 / CIP 104796 / JCM 9543 / NBRC 105858 / Y-104</strain>
    </source>
</reference>
<feature type="binding site" evidence="11">
    <location>
        <position position="246"/>
    </location>
    <ligand>
        <name>L-glutamine</name>
        <dbReference type="ChEBI" id="CHEBI:58359"/>
    </ligand>
</feature>
<name>C8XJK3_NAKMY</name>
<comment type="subunit">
    <text evidence="11">Composed of two chains; the small (or glutamine) chain promotes the hydrolysis of glutamine to ammonia, which is used by the large (or ammonia) chain to synthesize carbamoyl phosphate. Tetramer of heterodimers (alpha,beta)4.</text>
</comment>
<dbReference type="InterPro" id="IPR002474">
    <property type="entry name" value="CarbamoylP_synth_ssu_N"/>
</dbReference>
<dbReference type="InterPro" id="IPR035686">
    <property type="entry name" value="CPSase_GATase1"/>
</dbReference>
<dbReference type="InParanoid" id="C8XJK3"/>
<evidence type="ECO:0000256" key="10">
    <source>
        <dbReference type="ARBA" id="ARBA00049285"/>
    </source>
</evidence>
<evidence type="ECO:0000256" key="7">
    <source>
        <dbReference type="ARBA" id="ARBA00022962"/>
    </source>
</evidence>
<dbReference type="KEGG" id="nml:Namu_4276"/>
<evidence type="ECO:0000256" key="1">
    <source>
        <dbReference type="ARBA" id="ARBA00004812"/>
    </source>
</evidence>
<keyword evidence="14" id="KW-1185">Reference proteome</keyword>
<evidence type="ECO:0000256" key="6">
    <source>
        <dbReference type="ARBA" id="ARBA00022840"/>
    </source>
</evidence>
<dbReference type="GO" id="GO:0005524">
    <property type="term" value="F:ATP binding"/>
    <property type="evidence" value="ECO:0007669"/>
    <property type="project" value="UniProtKB-UniRule"/>
</dbReference>
<dbReference type="Proteomes" id="UP000002218">
    <property type="component" value="Chromosome"/>
</dbReference>
<keyword evidence="4 11" id="KW-0436">Ligase</keyword>
<dbReference type="HAMAP" id="MF_01209">
    <property type="entry name" value="CPSase_S_chain"/>
    <property type="match status" value="1"/>
</dbReference>
<dbReference type="InterPro" id="IPR036480">
    <property type="entry name" value="CarbP_synth_ssu_N_sf"/>
</dbReference>
<feature type="binding site" evidence="11">
    <location>
        <position position="273"/>
    </location>
    <ligand>
        <name>L-glutamine</name>
        <dbReference type="ChEBI" id="CHEBI:58359"/>
    </ligand>
</feature>
<dbReference type="Gene3D" id="3.50.30.20">
    <property type="entry name" value="Carbamoyl-phosphate synthase small subunit, N-terminal domain"/>
    <property type="match status" value="1"/>
</dbReference>
<keyword evidence="11" id="KW-0055">Arginine biosynthesis</keyword>
<dbReference type="eggNOG" id="COG0505">
    <property type="taxonomic scope" value="Bacteria"/>
</dbReference>
<keyword evidence="11" id="KW-0028">Amino-acid biosynthesis</keyword>
<dbReference type="SUPFAM" id="SSF52317">
    <property type="entry name" value="Class I glutamine amidotransferase-like"/>
    <property type="match status" value="1"/>
</dbReference>
<feature type="region of interest" description="CPSase" evidence="11">
    <location>
        <begin position="1"/>
        <end position="194"/>
    </location>
</feature>
<feature type="active site" description="Nucleophile" evidence="11">
    <location>
        <position position="272"/>
    </location>
</feature>
<dbReference type="PRINTS" id="PR00097">
    <property type="entry name" value="ANTSNTHASEII"/>
</dbReference>
<evidence type="ECO:0000256" key="8">
    <source>
        <dbReference type="ARBA" id="ARBA00022975"/>
    </source>
</evidence>
<feature type="binding site" evidence="11">
    <location>
        <position position="316"/>
    </location>
    <ligand>
        <name>L-glutamine</name>
        <dbReference type="ChEBI" id="CHEBI:58359"/>
    </ligand>
</feature>
<dbReference type="OrthoDB" id="9804328at2"/>
<dbReference type="SUPFAM" id="SSF52021">
    <property type="entry name" value="Carbamoyl phosphate synthetase, small subunit N-terminal domain"/>
    <property type="match status" value="1"/>
</dbReference>
<dbReference type="PRINTS" id="PR00099">
    <property type="entry name" value="CPSGATASE"/>
</dbReference>
<dbReference type="CDD" id="cd01744">
    <property type="entry name" value="GATase1_CPSase"/>
    <property type="match status" value="1"/>
</dbReference>
<dbReference type="UniPathway" id="UPA00070">
    <property type="reaction ID" value="UER00115"/>
</dbReference>
<dbReference type="HOGENOM" id="CLU_035901_2_1_11"/>
<keyword evidence="6 11" id="KW-0067">ATP-binding</keyword>
<dbReference type="SMART" id="SM01097">
    <property type="entry name" value="CPSase_sm_chain"/>
    <property type="match status" value="1"/>
</dbReference>
<evidence type="ECO:0000256" key="5">
    <source>
        <dbReference type="ARBA" id="ARBA00022741"/>
    </source>
</evidence>